<proteinExistence type="inferred from homology"/>
<dbReference type="PANTHER" id="PTHR11707:SF28">
    <property type="entry name" value="60 KDA LYSOPHOSPHOLIPASE"/>
    <property type="match status" value="1"/>
</dbReference>
<evidence type="ECO:0000256" key="4">
    <source>
        <dbReference type="ARBA" id="ARBA00049366"/>
    </source>
</evidence>
<dbReference type="Pfam" id="PF17763">
    <property type="entry name" value="Asparaginase_C"/>
    <property type="match status" value="1"/>
</dbReference>
<evidence type="ECO:0000256" key="2">
    <source>
        <dbReference type="ARBA" id="ARBA00012920"/>
    </source>
</evidence>
<evidence type="ECO:0000256" key="5">
    <source>
        <dbReference type="PIRSR" id="PIRSR001220-1"/>
    </source>
</evidence>
<evidence type="ECO:0000259" key="10">
    <source>
        <dbReference type="Pfam" id="PF17763"/>
    </source>
</evidence>
<feature type="domain" description="Asparaginase/glutaminase C-terminal" evidence="10">
    <location>
        <begin position="202"/>
        <end position="317"/>
    </location>
</feature>
<evidence type="ECO:0000313" key="12">
    <source>
        <dbReference type="Proteomes" id="UP000679848"/>
    </source>
</evidence>
<comment type="catalytic activity">
    <reaction evidence="4">
        <text>L-asparagine + H2O = L-aspartate + NH4(+)</text>
        <dbReference type="Rhea" id="RHEA:21016"/>
        <dbReference type="ChEBI" id="CHEBI:15377"/>
        <dbReference type="ChEBI" id="CHEBI:28938"/>
        <dbReference type="ChEBI" id="CHEBI:29991"/>
        <dbReference type="ChEBI" id="CHEBI:58048"/>
        <dbReference type="EC" id="3.5.1.1"/>
    </reaction>
</comment>
<dbReference type="PRINTS" id="PR00139">
    <property type="entry name" value="ASNGLNASE"/>
</dbReference>
<feature type="active site" description="O-isoaspartyl threonine intermediate" evidence="5">
    <location>
        <position position="12"/>
    </location>
</feature>
<dbReference type="InterPro" id="IPR041725">
    <property type="entry name" value="L-asparaginase_I"/>
</dbReference>
<feature type="binding site" evidence="6">
    <location>
        <begin position="85"/>
        <end position="86"/>
    </location>
    <ligand>
        <name>substrate</name>
    </ligand>
</feature>
<reference evidence="11" key="1">
    <citation type="submission" date="2020-09" db="EMBL/GenBank/DDBJ databases">
        <title>New species isolated from human feces.</title>
        <authorList>
            <person name="Kitahara M."/>
            <person name="Shigeno Y."/>
            <person name="Shime M."/>
            <person name="Matsumoto Y."/>
            <person name="Nakamura S."/>
            <person name="Motooka D."/>
            <person name="Fukuoka S."/>
            <person name="Nishikawa H."/>
            <person name="Benno Y."/>
        </authorList>
    </citation>
    <scope>NUCLEOTIDE SEQUENCE</scope>
    <source>
        <strain evidence="11">MM59</strain>
    </source>
</reference>
<dbReference type="PANTHER" id="PTHR11707">
    <property type="entry name" value="L-ASPARAGINASE"/>
    <property type="match status" value="1"/>
</dbReference>
<comment type="similarity">
    <text evidence="1">Belongs to the asparaginase 1 family.</text>
</comment>
<evidence type="ECO:0000256" key="3">
    <source>
        <dbReference type="ARBA" id="ARBA00022801"/>
    </source>
</evidence>
<dbReference type="SMART" id="SM00870">
    <property type="entry name" value="Asparaginase"/>
    <property type="match status" value="1"/>
</dbReference>
<dbReference type="KEGG" id="pfaa:MM59RIKEN_08220"/>
<dbReference type="EC" id="3.5.1.1" evidence="2"/>
<evidence type="ECO:0000256" key="1">
    <source>
        <dbReference type="ARBA" id="ARBA00010518"/>
    </source>
</evidence>
<dbReference type="PIRSF" id="PIRSF001220">
    <property type="entry name" value="L-ASNase_gatD"/>
    <property type="match status" value="1"/>
</dbReference>
<feature type="active site" evidence="8">
    <location>
        <position position="85"/>
    </location>
</feature>
<dbReference type="InterPro" id="IPR037152">
    <property type="entry name" value="L-asparaginase_N_sf"/>
</dbReference>
<dbReference type="InterPro" id="IPR006033">
    <property type="entry name" value="AsnA_fam"/>
</dbReference>
<accession>A0A810QG67</accession>
<evidence type="ECO:0000256" key="7">
    <source>
        <dbReference type="PROSITE-ProRule" id="PRU10099"/>
    </source>
</evidence>
<dbReference type="PROSITE" id="PS00917">
    <property type="entry name" value="ASN_GLN_ASE_2"/>
    <property type="match status" value="1"/>
</dbReference>
<dbReference type="GO" id="GO:0004067">
    <property type="term" value="F:asparaginase activity"/>
    <property type="evidence" value="ECO:0007669"/>
    <property type="project" value="UniProtKB-EC"/>
</dbReference>
<organism evidence="11 12">
    <name type="scientific">Pusillibacter faecalis</name>
    <dbReference type="NCBI Taxonomy" id="2714358"/>
    <lineage>
        <taxon>Bacteria</taxon>
        <taxon>Bacillati</taxon>
        <taxon>Bacillota</taxon>
        <taxon>Clostridia</taxon>
        <taxon>Eubacteriales</taxon>
        <taxon>Oscillospiraceae</taxon>
        <taxon>Pusillibacter</taxon>
    </lineage>
</organism>
<protein>
    <recommendedName>
        <fullName evidence="2">asparaginase</fullName>
        <ecNumber evidence="2">3.5.1.1</ecNumber>
    </recommendedName>
</protein>
<dbReference type="Pfam" id="PF00710">
    <property type="entry name" value="Asparaginase"/>
    <property type="match status" value="1"/>
</dbReference>
<dbReference type="InterPro" id="IPR027475">
    <property type="entry name" value="Asparaginase/glutaminase_AS2"/>
</dbReference>
<evidence type="ECO:0000259" key="9">
    <source>
        <dbReference type="Pfam" id="PF00710"/>
    </source>
</evidence>
<dbReference type="AlphaFoldDB" id="A0A810QG67"/>
<dbReference type="Proteomes" id="UP000679848">
    <property type="component" value="Chromosome"/>
</dbReference>
<dbReference type="PIRSF" id="PIRSF500176">
    <property type="entry name" value="L_ASNase"/>
    <property type="match status" value="1"/>
</dbReference>
<dbReference type="NCBIfam" id="TIGR00519">
    <property type="entry name" value="asnASE_I"/>
    <property type="match status" value="1"/>
</dbReference>
<keyword evidence="12" id="KW-1185">Reference proteome</keyword>
<dbReference type="InterPro" id="IPR040919">
    <property type="entry name" value="Asparaginase_C"/>
</dbReference>
<dbReference type="EMBL" id="AP023420">
    <property type="protein sequence ID" value="BCK83503.1"/>
    <property type="molecule type" value="Genomic_DNA"/>
</dbReference>
<dbReference type="InterPro" id="IPR027473">
    <property type="entry name" value="L-asparaginase_C"/>
</dbReference>
<dbReference type="CDD" id="cd08963">
    <property type="entry name" value="L-asparaginase_I"/>
    <property type="match status" value="1"/>
</dbReference>
<evidence type="ECO:0000256" key="8">
    <source>
        <dbReference type="PROSITE-ProRule" id="PRU10100"/>
    </source>
</evidence>
<dbReference type="InterPro" id="IPR036152">
    <property type="entry name" value="Asp/glu_Ase-like_sf"/>
</dbReference>
<feature type="domain" description="L-asparaginase N-terminal" evidence="9">
    <location>
        <begin position="3"/>
        <end position="178"/>
    </location>
</feature>
<evidence type="ECO:0000256" key="6">
    <source>
        <dbReference type="PIRSR" id="PIRSR001220-2"/>
    </source>
</evidence>
<dbReference type="InterPro" id="IPR027474">
    <property type="entry name" value="L-asparaginase_N"/>
</dbReference>
<dbReference type="Gene3D" id="3.40.50.1170">
    <property type="entry name" value="L-asparaginase, N-terminal domain"/>
    <property type="match status" value="1"/>
</dbReference>
<dbReference type="InterPro" id="IPR006034">
    <property type="entry name" value="Asparaginase/glutaminase-like"/>
</dbReference>
<feature type="active site" evidence="7">
    <location>
        <position position="12"/>
    </location>
</feature>
<name>A0A810QG67_9FIRM</name>
<gene>
    <name evidence="11" type="primary">ansA</name>
    <name evidence="11" type="ORF">MM59RIKEN_08220</name>
</gene>
<dbReference type="GO" id="GO:0006520">
    <property type="term" value="P:amino acid metabolic process"/>
    <property type="evidence" value="ECO:0007669"/>
    <property type="project" value="InterPro"/>
</dbReference>
<evidence type="ECO:0000313" key="11">
    <source>
        <dbReference type="EMBL" id="BCK83503.1"/>
    </source>
</evidence>
<dbReference type="Gene3D" id="3.40.50.40">
    <property type="match status" value="1"/>
</dbReference>
<dbReference type="InterPro" id="IPR020827">
    <property type="entry name" value="Asparaginase/glutaminase_AS1"/>
</dbReference>
<dbReference type="SFLD" id="SFLDS00057">
    <property type="entry name" value="Glutaminase/Asparaginase"/>
    <property type="match status" value="1"/>
</dbReference>
<dbReference type="FunFam" id="3.40.50.1170:FF:000001">
    <property type="entry name" value="L-asparaginase 2"/>
    <property type="match status" value="1"/>
</dbReference>
<sequence>MKRILLIGTGGTIASEVTESGLAPELTTGDLLAHIPAISGICVVECVQLLNLDSTNITPRHWLLMARCIREHYGEYDGFVLTHGTDTMAYTAAALSYLIQQSPKPIVLTGAQKPIGFDGTDSKINLTDAFRCASEDMPGVSIVFNSRVILGTRARKTRTKSFQAFSSINYPDLGVLRDGVLLRYIRQDCAAAPVFYDALNTHVALLKLTPGADRALADFLLERNDALIIESFGVGGLPEAGGFYECIRRWMQAGKVIVLTTQVPSEGSDLGVYHVGHALKNRLGVLEAYDMTTEAVVAKLMWILGQTRDRQQVERLFYTPVAKDILWPAEGEGT</sequence>
<dbReference type="SUPFAM" id="SSF53774">
    <property type="entry name" value="Glutaminase/Asparaginase"/>
    <property type="match status" value="1"/>
</dbReference>
<feature type="binding site" evidence="6">
    <location>
        <position position="54"/>
    </location>
    <ligand>
        <name>substrate</name>
    </ligand>
</feature>
<dbReference type="RefSeq" id="WP_213542741.1">
    <property type="nucleotide sequence ID" value="NZ_AP023420.1"/>
</dbReference>
<dbReference type="PROSITE" id="PS00144">
    <property type="entry name" value="ASN_GLN_ASE_1"/>
    <property type="match status" value="1"/>
</dbReference>
<keyword evidence="3" id="KW-0378">Hydrolase</keyword>